<keyword evidence="1" id="KW-1133">Transmembrane helix</keyword>
<dbReference type="RefSeq" id="WP_173299805.1">
    <property type="nucleotide sequence ID" value="NZ_JABRWQ010000001.1"/>
</dbReference>
<organism evidence="2 3">
    <name type="scientific">Winogradskyella litoriviva</name>
    <dbReference type="NCBI Taxonomy" id="1220182"/>
    <lineage>
        <taxon>Bacteria</taxon>
        <taxon>Pseudomonadati</taxon>
        <taxon>Bacteroidota</taxon>
        <taxon>Flavobacteriia</taxon>
        <taxon>Flavobacteriales</taxon>
        <taxon>Flavobacteriaceae</taxon>
        <taxon>Winogradskyella</taxon>
    </lineage>
</organism>
<reference evidence="2 3" key="1">
    <citation type="journal article" date="2015" name="Int. J. Syst. Evol. Microbiol.">
        <title>Winogradskyella litoriviva sp. nov., isolated from coastal seawater.</title>
        <authorList>
            <person name="Nedashkovskaya O.I."/>
            <person name="Kukhlevskiy A.D."/>
            <person name="Zhukova N.V."/>
            <person name="Kim S.J."/>
            <person name="Rhee S.K."/>
            <person name="Mikhailov V.V."/>
        </authorList>
    </citation>
    <scope>NUCLEOTIDE SEQUENCE [LARGE SCALE GENOMIC DNA]</scope>
    <source>
        <strain evidence="2 3">KMM6491</strain>
    </source>
</reference>
<keyword evidence="3" id="KW-1185">Reference proteome</keyword>
<sequence length="218" mass="25170">MVFLRKQSTVSLNKTKTILKGSVLFSWPTIIQIFLIMYITNYGKIHALTNMPIEDGVLLSLIQRFSMVIFLTHSSLLAYMVKSIYVEKNILGINKSILFKYLGLLIITMIIVMLISGIYLVYNYDQNNVQRPIFIATLIILQTFMSCVYAYLELNYGRENKNIIKLYLAIFGAVLFFSLLMFLKIDFLEKITLAMFISTFASLLLSVATLYKRNYKLV</sequence>
<feature type="transmembrane region" description="Helical" evidence="1">
    <location>
        <begin position="21"/>
        <end position="41"/>
    </location>
</feature>
<feature type="transmembrane region" description="Helical" evidence="1">
    <location>
        <begin position="191"/>
        <end position="211"/>
    </location>
</feature>
<keyword evidence="1" id="KW-0812">Transmembrane</keyword>
<feature type="transmembrane region" description="Helical" evidence="1">
    <location>
        <begin position="164"/>
        <end position="185"/>
    </location>
</feature>
<evidence type="ECO:0000313" key="3">
    <source>
        <dbReference type="Proteomes" id="UP000805085"/>
    </source>
</evidence>
<feature type="transmembrane region" description="Helical" evidence="1">
    <location>
        <begin position="101"/>
        <end position="121"/>
    </location>
</feature>
<evidence type="ECO:0000256" key="1">
    <source>
        <dbReference type="SAM" id="Phobius"/>
    </source>
</evidence>
<protein>
    <submittedName>
        <fullName evidence="2">Uncharacterized protein</fullName>
    </submittedName>
</protein>
<dbReference type="Proteomes" id="UP000805085">
    <property type="component" value="Unassembled WGS sequence"/>
</dbReference>
<name>A0ABX2E2X5_9FLAO</name>
<proteinExistence type="predicted"/>
<dbReference type="EMBL" id="JABRWQ010000001">
    <property type="protein sequence ID" value="NRD22159.1"/>
    <property type="molecule type" value="Genomic_DNA"/>
</dbReference>
<keyword evidence="1" id="KW-0472">Membrane</keyword>
<feature type="transmembrane region" description="Helical" evidence="1">
    <location>
        <begin position="61"/>
        <end position="81"/>
    </location>
</feature>
<evidence type="ECO:0000313" key="2">
    <source>
        <dbReference type="EMBL" id="NRD22159.1"/>
    </source>
</evidence>
<comment type="caution">
    <text evidence="2">The sequence shown here is derived from an EMBL/GenBank/DDBJ whole genome shotgun (WGS) entry which is preliminary data.</text>
</comment>
<feature type="transmembrane region" description="Helical" evidence="1">
    <location>
        <begin position="133"/>
        <end position="152"/>
    </location>
</feature>
<accession>A0ABX2E2X5</accession>
<gene>
    <name evidence="2" type="ORF">HNV10_02830</name>
</gene>